<reference evidence="4" key="1">
    <citation type="submission" date="2016-10" db="EMBL/GenBank/DDBJ databases">
        <authorList>
            <person name="Varghese N."/>
            <person name="Submissions S."/>
        </authorList>
    </citation>
    <scope>NUCLEOTIDE SEQUENCE [LARGE SCALE GENOMIC DNA]</scope>
    <source>
        <strain evidence="4">S9</strain>
    </source>
</reference>
<organism evidence="3 4">
    <name type="scientific">Salipaludibacillus aurantiacus</name>
    <dbReference type="NCBI Taxonomy" id="1601833"/>
    <lineage>
        <taxon>Bacteria</taxon>
        <taxon>Bacillati</taxon>
        <taxon>Bacillota</taxon>
        <taxon>Bacilli</taxon>
        <taxon>Bacillales</taxon>
        <taxon>Bacillaceae</taxon>
    </lineage>
</organism>
<gene>
    <name evidence="3" type="ORF">SAMN05518684_12433</name>
</gene>
<dbReference type="PIRSF" id="PIRSF002845">
    <property type="entry name" value="Ttrprl_mtas_MazG"/>
    <property type="match status" value="1"/>
</dbReference>
<dbReference type="FunFam" id="1.10.287.1080:FF:000003">
    <property type="entry name" value="Nucleoside triphosphate pyrophosphohydrolase"/>
    <property type="match status" value="1"/>
</dbReference>
<dbReference type="STRING" id="1601833.SAMN05518684_12433"/>
<dbReference type="Gene3D" id="3.40.1010.10">
    <property type="entry name" value="Cobalt-precorrin-4 Transmethylase, Domain 1"/>
    <property type="match status" value="1"/>
</dbReference>
<feature type="domain" description="Tetrapyrrole methylase" evidence="1">
    <location>
        <begin position="5"/>
        <end position="206"/>
    </location>
</feature>
<dbReference type="InterPro" id="IPR011551">
    <property type="entry name" value="NTP_PyrPHydrolase_MazG"/>
</dbReference>
<keyword evidence="3" id="KW-0808">Transferase</keyword>
<dbReference type="InterPro" id="IPR014777">
    <property type="entry name" value="4pyrrole_Mease_sub1"/>
</dbReference>
<keyword evidence="4" id="KW-1185">Reference proteome</keyword>
<feature type="domain" description="NTP pyrophosphohydrolase MazG-like" evidence="2">
    <location>
        <begin position="400"/>
        <end position="456"/>
    </location>
</feature>
<dbReference type="GO" id="GO:0046052">
    <property type="term" value="P:UTP catabolic process"/>
    <property type="evidence" value="ECO:0007669"/>
    <property type="project" value="TreeGrafter"/>
</dbReference>
<dbReference type="CDD" id="cd11528">
    <property type="entry name" value="NTP-PPase_MazG_Nterm"/>
    <property type="match status" value="1"/>
</dbReference>
<dbReference type="GO" id="GO:0046076">
    <property type="term" value="P:dTTP catabolic process"/>
    <property type="evidence" value="ECO:0007669"/>
    <property type="project" value="TreeGrafter"/>
</dbReference>
<dbReference type="InterPro" id="IPR004518">
    <property type="entry name" value="MazG-like_dom"/>
</dbReference>
<dbReference type="PANTHER" id="PTHR30522">
    <property type="entry name" value="NUCLEOSIDE TRIPHOSPHATE PYROPHOSPHOHYDROLASE"/>
    <property type="match status" value="1"/>
</dbReference>
<dbReference type="AlphaFoldDB" id="A0A1H9X4M4"/>
<sequence length="490" mass="55809">MTPAIHIIGLGAGDLAQLPLGIYRKLQASGEVFVRTEKHPVIQELIEEGMTFQSFDFVYEAHEQFEDVYREIVQKLLDEVKDRGTVTYAVPGHPMVAEATVQQLLREKGEIEVKVEGGQSFLDAMFNALKIDPVEGFQLVDGLQMRPEDLVLTQHIIVGQVYDSMSASAVKLSLMERLPDDYPVAVVTAAGTADESVVHVPLYELDRVAELSNLTAVYIPPVESETLLYRDFSKLRSIIRQLRGPEGCPWDKKQTHESLKRYLIEEAYELLEAIDEKDDDHLTEELGDVLLQVLLHAQIGEDEGFFNMEDVIERLNEKMVRRHPHVFGTVQAENAEEVTANWEDIKKQEKKENGRAEDEITSLLDGIPASFPSLLKAYKLQKKAAKAGFDWGDEAPMWMKLQEEIAEWLHALKEGSYESAVEELGDILFAFVNLARYHKIDPEEALRQTNNKFERRFRYIEQALNKQGKAPENQSLEELDALWEEAKEKE</sequence>
<dbReference type="CDD" id="cd11529">
    <property type="entry name" value="NTP-PPase_MazG_Cterm"/>
    <property type="match status" value="1"/>
</dbReference>
<dbReference type="Proteomes" id="UP000198571">
    <property type="component" value="Unassembled WGS sequence"/>
</dbReference>
<feature type="domain" description="NTP pyrophosphohydrolase MazG-like" evidence="2">
    <location>
        <begin position="254"/>
        <end position="327"/>
    </location>
</feature>
<dbReference type="GO" id="GO:0008168">
    <property type="term" value="F:methyltransferase activity"/>
    <property type="evidence" value="ECO:0007669"/>
    <property type="project" value="UniProtKB-KW"/>
</dbReference>
<evidence type="ECO:0000259" key="2">
    <source>
        <dbReference type="Pfam" id="PF03819"/>
    </source>
</evidence>
<evidence type="ECO:0000259" key="1">
    <source>
        <dbReference type="Pfam" id="PF00590"/>
    </source>
</evidence>
<dbReference type="GO" id="GO:0047429">
    <property type="term" value="F:nucleoside triphosphate diphosphatase activity"/>
    <property type="evidence" value="ECO:0007669"/>
    <property type="project" value="InterPro"/>
</dbReference>
<dbReference type="GO" id="GO:0006950">
    <property type="term" value="P:response to stress"/>
    <property type="evidence" value="ECO:0007669"/>
    <property type="project" value="UniProtKB-ARBA"/>
</dbReference>
<accession>A0A1H9X4M4</accession>
<dbReference type="InterPro" id="IPR048015">
    <property type="entry name" value="NTP-PPase_MazG-like_N"/>
</dbReference>
<dbReference type="NCBIfam" id="NF007113">
    <property type="entry name" value="PRK09562.1"/>
    <property type="match status" value="1"/>
</dbReference>
<dbReference type="Pfam" id="PF00590">
    <property type="entry name" value="TP_methylase"/>
    <property type="match status" value="1"/>
</dbReference>
<dbReference type="NCBIfam" id="TIGR00444">
    <property type="entry name" value="mazG"/>
    <property type="match status" value="1"/>
</dbReference>
<dbReference type="InterPro" id="IPR000878">
    <property type="entry name" value="4pyrrol_Mease"/>
</dbReference>
<keyword evidence="3" id="KW-0489">Methyltransferase</keyword>
<dbReference type="InterPro" id="IPR035996">
    <property type="entry name" value="4pyrrol_Methylase_sf"/>
</dbReference>
<protein>
    <submittedName>
        <fullName evidence="3">Tetrapyrrole methylase family protein / MazG family protein</fullName>
    </submittedName>
</protein>
<dbReference type="PANTHER" id="PTHR30522:SF0">
    <property type="entry name" value="NUCLEOSIDE TRIPHOSPHATE PYROPHOSPHOHYDROLASE"/>
    <property type="match status" value="1"/>
</dbReference>
<proteinExistence type="predicted"/>
<dbReference type="GO" id="GO:0046061">
    <property type="term" value="P:dATP catabolic process"/>
    <property type="evidence" value="ECO:0007669"/>
    <property type="project" value="TreeGrafter"/>
</dbReference>
<dbReference type="FunFam" id="1.10.287.1080:FF:000001">
    <property type="entry name" value="Nucleoside triphosphate pyrophosphohydrolase"/>
    <property type="match status" value="1"/>
</dbReference>
<evidence type="ECO:0000313" key="4">
    <source>
        <dbReference type="Proteomes" id="UP000198571"/>
    </source>
</evidence>
<dbReference type="Pfam" id="PF03819">
    <property type="entry name" value="MazG"/>
    <property type="match status" value="2"/>
</dbReference>
<dbReference type="GO" id="GO:0006203">
    <property type="term" value="P:dGTP catabolic process"/>
    <property type="evidence" value="ECO:0007669"/>
    <property type="project" value="TreeGrafter"/>
</dbReference>
<evidence type="ECO:0000313" key="3">
    <source>
        <dbReference type="EMBL" id="SES40817.1"/>
    </source>
</evidence>
<dbReference type="CDD" id="cd11723">
    <property type="entry name" value="YabN_N_like"/>
    <property type="match status" value="1"/>
</dbReference>
<dbReference type="InterPro" id="IPR024180">
    <property type="entry name" value="Tetrapyrrole_Mease/MazG_pred"/>
</dbReference>
<name>A0A1H9X4M4_9BACI</name>
<dbReference type="OrthoDB" id="9808939at2"/>
<dbReference type="GO" id="GO:0032259">
    <property type="term" value="P:methylation"/>
    <property type="evidence" value="ECO:0007669"/>
    <property type="project" value="UniProtKB-KW"/>
</dbReference>
<dbReference type="Gene3D" id="1.10.287.1080">
    <property type="entry name" value="MazG-like"/>
    <property type="match status" value="2"/>
</dbReference>
<dbReference type="RefSeq" id="WP_093055831.1">
    <property type="nucleotide sequence ID" value="NZ_FOGT01000024.1"/>
</dbReference>
<dbReference type="InterPro" id="IPR048011">
    <property type="entry name" value="NTP-PPase_MazG-like_C"/>
</dbReference>
<dbReference type="InterPro" id="IPR035013">
    <property type="entry name" value="YabN_N"/>
</dbReference>
<dbReference type="GO" id="GO:0046047">
    <property type="term" value="P:TTP catabolic process"/>
    <property type="evidence" value="ECO:0007669"/>
    <property type="project" value="TreeGrafter"/>
</dbReference>
<dbReference type="EMBL" id="FOGT01000024">
    <property type="protein sequence ID" value="SES40817.1"/>
    <property type="molecule type" value="Genomic_DNA"/>
</dbReference>
<dbReference type="SUPFAM" id="SSF101386">
    <property type="entry name" value="all-alpha NTP pyrophosphatases"/>
    <property type="match status" value="2"/>
</dbReference>
<dbReference type="GO" id="GO:0046081">
    <property type="term" value="P:dUTP catabolic process"/>
    <property type="evidence" value="ECO:0007669"/>
    <property type="project" value="TreeGrafter"/>
</dbReference>
<dbReference type="SUPFAM" id="SSF53790">
    <property type="entry name" value="Tetrapyrrole methylase"/>
    <property type="match status" value="1"/>
</dbReference>